<feature type="transmembrane region" description="Helical" evidence="4">
    <location>
        <begin position="12"/>
        <end position="32"/>
    </location>
</feature>
<dbReference type="PANTHER" id="PTHR43531:SF14">
    <property type="entry name" value="METHYL-ACCEPTING CHEMOTAXIS PROTEIN I-RELATED"/>
    <property type="match status" value="1"/>
</dbReference>
<organism evidence="6 7">
    <name type="scientific">Hydrogenophaga atypica</name>
    <dbReference type="NCBI Taxonomy" id="249409"/>
    <lineage>
        <taxon>Bacteria</taxon>
        <taxon>Pseudomonadati</taxon>
        <taxon>Pseudomonadota</taxon>
        <taxon>Betaproteobacteria</taxon>
        <taxon>Burkholderiales</taxon>
        <taxon>Comamonadaceae</taxon>
        <taxon>Hydrogenophaga</taxon>
    </lineage>
</organism>
<dbReference type="Proteomes" id="UP001596501">
    <property type="component" value="Unassembled WGS sequence"/>
</dbReference>
<dbReference type="SMART" id="SM00283">
    <property type="entry name" value="MA"/>
    <property type="match status" value="1"/>
</dbReference>
<reference evidence="7" key="1">
    <citation type="journal article" date="2019" name="Int. J. Syst. Evol. Microbiol.">
        <title>The Global Catalogue of Microorganisms (GCM) 10K type strain sequencing project: providing services to taxonomists for standard genome sequencing and annotation.</title>
        <authorList>
            <consortium name="The Broad Institute Genomics Platform"/>
            <consortium name="The Broad Institute Genome Sequencing Center for Infectious Disease"/>
            <person name="Wu L."/>
            <person name="Ma J."/>
        </authorList>
    </citation>
    <scope>NUCLEOTIDE SEQUENCE [LARGE SCALE GENOMIC DNA]</scope>
    <source>
        <strain evidence="7">CGMCC 1.12371</strain>
    </source>
</reference>
<evidence type="ECO:0000256" key="2">
    <source>
        <dbReference type="ARBA" id="ARBA00029447"/>
    </source>
</evidence>
<dbReference type="EMBL" id="JBHTCA010000002">
    <property type="protein sequence ID" value="MFC7407751.1"/>
    <property type="molecule type" value="Genomic_DNA"/>
</dbReference>
<dbReference type="SUPFAM" id="SSF58104">
    <property type="entry name" value="Methyl-accepting chemotaxis protein (MCP) signaling domain"/>
    <property type="match status" value="1"/>
</dbReference>
<comment type="caution">
    <text evidence="6">The sequence shown here is derived from an EMBL/GenBank/DDBJ whole genome shotgun (WGS) entry which is preliminary data.</text>
</comment>
<dbReference type="InterPro" id="IPR004090">
    <property type="entry name" value="Chemotax_Me-accpt_rcpt"/>
</dbReference>
<proteinExistence type="inferred from homology"/>
<feature type="transmembrane region" description="Helical" evidence="4">
    <location>
        <begin position="44"/>
        <end position="73"/>
    </location>
</feature>
<dbReference type="PRINTS" id="PR00260">
    <property type="entry name" value="CHEMTRNSDUCR"/>
</dbReference>
<evidence type="ECO:0000313" key="7">
    <source>
        <dbReference type="Proteomes" id="UP001596501"/>
    </source>
</evidence>
<keyword evidence="1" id="KW-0488">Methylation</keyword>
<evidence type="ECO:0000256" key="1">
    <source>
        <dbReference type="ARBA" id="ARBA00022481"/>
    </source>
</evidence>
<accession>A0ABW2QEP4</accession>
<keyword evidence="4" id="KW-0812">Transmembrane</keyword>
<dbReference type="InterPro" id="IPR051310">
    <property type="entry name" value="MCP_chemotaxis"/>
</dbReference>
<dbReference type="InterPro" id="IPR004089">
    <property type="entry name" value="MCPsignal_dom"/>
</dbReference>
<comment type="similarity">
    <text evidence="2">Belongs to the methyl-accepting chemotaxis (MCP) protein family.</text>
</comment>
<evidence type="ECO:0000256" key="3">
    <source>
        <dbReference type="PROSITE-ProRule" id="PRU00284"/>
    </source>
</evidence>
<dbReference type="PANTHER" id="PTHR43531">
    <property type="entry name" value="PROTEIN ICFG"/>
    <property type="match status" value="1"/>
</dbReference>
<keyword evidence="4" id="KW-1133">Transmembrane helix</keyword>
<dbReference type="RefSeq" id="WP_382219562.1">
    <property type="nucleotide sequence ID" value="NZ_JBHTCA010000002.1"/>
</dbReference>
<dbReference type="PROSITE" id="PS50111">
    <property type="entry name" value="CHEMOTAXIS_TRANSDUC_2"/>
    <property type="match status" value="1"/>
</dbReference>
<name>A0ABW2QEP4_9BURK</name>
<evidence type="ECO:0000313" key="6">
    <source>
        <dbReference type="EMBL" id="MFC7407751.1"/>
    </source>
</evidence>
<evidence type="ECO:0000259" key="5">
    <source>
        <dbReference type="PROSITE" id="PS50111"/>
    </source>
</evidence>
<evidence type="ECO:0000256" key="4">
    <source>
        <dbReference type="SAM" id="Phobius"/>
    </source>
</evidence>
<dbReference type="Pfam" id="PF00015">
    <property type="entry name" value="MCPsignal"/>
    <property type="match status" value="1"/>
</dbReference>
<keyword evidence="3" id="KW-0807">Transducer</keyword>
<sequence>MNYTQKLTLSMLVPTGMVAGAGGAVGLGAWWLHAQAAQATPEQLAAWIATGGWLVVVLTVACVATCLGFTVWIRRTATRVLGADPSRARRVLSDLAAGQLDMDIPQAPASSLMASLGQLVGQLQSSLGRIQTATHTISEVSGEMAQGNMDLSQRTEQGAQRLQQVVLDMQTLSQHIAQAGQATQEADQLAARAATAAQQGGEVVTRVVLTMDGMHADSQRMNDIIGVIDSIAFQTNILALNAAVEAARAGELGRGFAVVAAEVRTLATRSGAAAAEIRQLITTSTRKVADGATLVRDAGQAMQDIVHTVGEVGRVMGRLSQSSTQQAHSVTGMQQAIEDLDHMTQQNAALVEESAAAADQLRQQAQQLVGAVSMFRLRGSQQAIAWAA</sequence>
<gene>
    <name evidence="6" type="ORF">ACFQPB_02635</name>
</gene>
<dbReference type="Gene3D" id="1.10.287.950">
    <property type="entry name" value="Methyl-accepting chemotaxis protein"/>
    <property type="match status" value="1"/>
</dbReference>
<keyword evidence="4" id="KW-0472">Membrane</keyword>
<keyword evidence="7" id="KW-1185">Reference proteome</keyword>
<protein>
    <submittedName>
        <fullName evidence="6">Methyl-accepting chemotaxis protein</fullName>
    </submittedName>
</protein>
<feature type="domain" description="Methyl-accepting transducer" evidence="5">
    <location>
        <begin position="133"/>
        <end position="362"/>
    </location>
</feature>